<dbReference type="PANTHER" id="PTHR12353:SF1">
    <property type="entry name" value="DISKS LARGE-ASSOCIATED PROTEIN 5"/>
    <property type="match status" value="1"/>
</dbReference>
<name>A0AAN7VGN1_9COLE</name>
<dbReference type="AlphaFoldDB" id="A0AAN7VGN1"/>
<evidence type="ECO:0000313" key="4">
    <source>
        <dbReference type="Proteomes" id="UP001329430"/>
    </source>
</evidence>
<dbReference type="Proteomes" id="UP001329430">
    <property type="component" value="Chromosome 4"/>
</dbReference>
<dbReference type="GO" id="GO:0008017">
    <property type="term" value="F:microtubule binding"/>
    <property type="evidence" value="ECO:0007669"/>
    <property type="project" value="TreeGrafter"/>
</dbReference>
<feature type="region of interest" description="Disordered" evidence="2">
    <location>
        <begin position="364"/>
        <end position="385"/>
    </location>
</feature>
<reference evidence="3 4" key="1">
    <citation type="journal article" date="2024" name="Insects">
        <title>An Improved Chromosome-Level Genome Assembly of the Firefly Pyrocoelia pectoralis.</title>
        <authorList>
            <person name="Fu X."/>
            <person name="Meyer-Rochow V.B."/>
            <person name="Ballantyne L."/>
            <person name="Zhu X."/>
        </authorList>
    </citation>
    <scope>NUCLEOTIDE SEQUENCE [LARGE SCALE GENOMIC DNA]</scope>
    <source>
        <strain evidence="3">XCY_ONT2</strain>
    </source>
</reference>
<gene>
    <name evidence="3" type="ORF">RI129_006566</name>
</gene>
<dbReference type="GO" id="GO:0005737">
    <property type="term" value="C:cytoplasm"/>
    <property type="evidence" value="ECO:0007669"/>
    <property type="project" value="TreeGrafter"/>
</dbReference>
<dbReference type="PANTHER" id="PTHR12353">
    <property type="entry name" value="DISKS LARGE-ASSOCIATED PROTEIN DAP SAP90/PSD-95-ASSOCIATED PROTEIN"/>
    <property type="match status" value="1"/>
</dbReference>
<accession>A0AAN7VGN1</accession>
<comment type="similarity">
    <text evidence="1">Belongs to the SAPAP family.</text>
</comment>
<protein>
    <recommendedName>
        <fullName evidence="5">Disks large-associated protein 5</fullName>
    </recommendedName>
</protein>
<feature type="region of interest" description="Disordered" evidence="2">
    <location>
        <begin position="240"/>
        <end position="264"/>
    </location>
</feature>
<evidence type="ECO:0000256" key="2">
    <source>
        <dbReference type="SAM" id="MobiDB-lite"/>
    </source>
</evidence>
<dbReference type="GO" id="GO:0023052">
    <property type="term" value="P:signaling"/>
    <property type="evidence" value="ECO:0007669"/>
    <property type="project" value="InterPro"/>
</dbReference>
<dbReference type="GO" id="GO:0031616">
    <property type="term" value="C:spindle pole centrosome"/>
    <property type="evidence" value="ECO:0007669"/>
    <property type="project" value="TreeGrafter"/>
</dbReference>
<dbReference type="GO" id="GO:0007346">
    <property type="term" value="P:regulation of mitotic cell cycle"/>
    <property type="evidence" value="ECO:0007669"/>
    <property type="project" value="TreeGrafter"/>
</dbReference>
<dbReference type="InterPro" id="IPR005026">
    <property type="entry name" value="SAPAP"/>
</dbReference>
<keyword evidence="4" id="KW-1185">Reference proteome</keyword>
<dbReference type="GO" id="GO:0007052">
    <property type="term" value="P:mitotic spindle organization"/>
    <property type="evidence" value="ECO:0007669"/>
    <property type="project" value="TreeGrafter"/>
</dbReference>
<dbReference type="GO" id="GO:0051642">
    <property type="term" value="P:centrosome localization"/>
    <property type="evidence" value="ECO:0007669"/>
    <property type="project" value="TreeGrafter"/>
</dbReference>
<dbReference type="GO" id="GO:0007059">
    <property type="term" value="P:chromosome segregation"/>
    <property type="evidence" value="ECO:0007669"/>
    <property type="project" value="TreeGrafter"/>
</dbReference>
<comment type="caution">
    <text evidence="3">The sequence shown here is derived from an EMBL/GenBank/DDBJ whole genome shotgun (WGS) entry which is preliminary data.</text>
</comment>
<evidence type="ECO:0000256" key="1">
    <source>
        <dbReference type="ARBA" id="ARBA00008839"/>
    </source>
</evidence>
<dbReference type="GO" id="GO:0005634">
    <property type="term" value="C:nucleus"/>
    <property type="evidence" value="ECO:0007669"/>
    <property type="project" value="TreeGrafter"/>
</dbReference>
<dbReference type="GO" id="GO:0051382">
    <property type="term" value="P:kinetochore assembly"/>
    <property type="evidence" value="ECO:0007669"/>
    <property type="project" value="TreeGrafter"/>
</dbReference>
<dbReference type="EMBL" id="JAVRBK010000004">
    <property type="protein sequence ID" value="KAK5645266.1"/>
    <property type="molecule type" value="Genomic_DNA"/>
</dbReference>
<organism evidence="3 4">
    <name type="scientific">Pyrocoelia pectoralis</name>
    <dbReference type="NCBI Taxonomy" id="417401"/>
    <lineage>
        <taxon>Eukaryota</taxon>
        <taxon>Metazoa</taxon>
        <taxon>Ecdysozoa</taxon>
        <taxon>Arthropoda</taxon>
        <taxon>Hexapoda</taxon>
        <taxon>Insecta</taxon>
        <taxon>Pterygota</taxon>
        <taxon>Neoptera</taxon>
        <taxon>Endopterygota</taxon>
        <taxon>Coleoptera</taxon>
        <taxon>Polyphaga</taxon>
        <taxon>Elateriformia</taxon>
        <taxon>Elateroidea</taxon>
        <taxon>Lampyridae</taxon>
        <taxon>Lampyrinae</taxon>
        <taxon>Pyrocoelia</taxon>
    </lineage>
</organism>
<dbReference type="Pfam" id="PF03359">
    <property type="entry name" value="GKAP"/>
    <property type="match status" value="1"/>
</dbReference>
<proteinExistence type="inferred from homology"/>
<evidence type="ECO:0008006" key="5">
    <source>
        <dbReference type="Google" id="ProtNLM"/>
    </source>
</evidence>
<feature type="compositionally biased region" description="Basic residues" evidence="2">
    <location>
        <begin position="245"/>
        <end position="255"/>
    </location>
</feature>
<evidence type="ECO:0000313" key="3">
    <source>
        <dbReference type="EMBL" id="KAK5645266.1"/>
    </source>
</evidence>
<sequence>MVDVIQEMIPTSGSVSTTNSMKKRKNTKVAEETTLSSERRISTNNSMKKLKSPKAKMANLIPETIITQVEKIHTPIRLKNSPVIYISPFITISRGKENSRREYHERRSNFYESPTISALQKNTTPKAGATFFENLLREEERRLNELCSNWEMYENSENPPEEACDMIRMAIGQTKLLLRKKFGKFMELISECRCPTSEKMVTCLDLHGFWDITRIQINNLDGRFENLNRLKSTNWEEIVPPPLSKKQRKPKKNNVKKKEVKSSLRDLIKEQRKKNVLKENKNSPMIVVTTPRRRLSNILNTTFPQSDTLTPFNLRTNTPKSILKSGHFPKDRSIRKTKSVLFRESMGKENILESSNLIQFSPDPETSLHQYPRRSSRLAEKRINC</sequence>